<organism evidence="1">
    <name type="scientific">Arundo donax</name>
    <name type="common">Giant reed</name>
    <name type="synonym">Donax arundinaceus</name>
    <dbReference type="NCBI Taxonomy" id="35708"/>
    <lineage>
        <taxon>Eukaryota</taxon>
        <taxon>Viridiplantae</taxon>
        <taxon>Streptophyta</taxon>
        <taxon>Embryophyta</taxon>
        <taxon>Tracheophyta</taxon>
        <taxon>Spermatophyta</taxon>
        <taxon>Magnoliopsida</taxon>
        <taxon>Liliopsida</taxon>
        <taxon>Poales</taxon>
        <taxon>Poaceae</taxon>
        <taxon>PACMAD clade</taxon>
        <taxon>Arundinoideae</taxon>
        <taxon>Arundineae</taxon>
        <taxon>Arundo</taxon>
    </lineage>
</organism>
<accession>A0A0A9H1H2</accession>
<protein>
    <submittedName>
        <fullName evidence="1">Uncharacterized protein</fullName>
    </submittedName>
</protein>
<dbReference type="AlphaFoldDB" id="A0A0A9H1H2"/>
<proteinExistence type="predicted"/>
<reference evidence="1" key="2">
    <citation type="journal article" date="2015" name="Data Brief">
        <title>Shoot transcriptome of the giant reed, Arundo donax.</title>
        <authorList>
            <person name="Barrero R.A."/>
            <person name="Guerrero F.D."/>
            <person name="Moolhuijzen P."/>
            <person name="Goolsby J.A."/>
            <person name="Tidwell J."/>
            <person name="Bellgard S.E."/>
            <person name="Bellgard M.I."/>
        </authorList>
    </citation>
    <scope>NUCLEOTIDE SEQUENCE</scope>
    <source>
        <tissue evidence="1">Shoot tissue taken approximately 20 cm above the soil surface</tissue>
    </source>
</reference>
<evidence type="ECO:0000313" key="1">
    <source>
        <dbReference type="EMBL" id="JAE29629.1"/>
    </source>
</evidence>
<reference evidence="1" key="1">
    <citation type="submission" date="2014-09" db="EMBL/GenBank/DDBJ databases">
        <authorList>
            <person name="Magalhaes I.L.F."/>
            <person name="Oliveira U."/>
            <person name="Santos F.R."/>
            <person name="Vidigal T.H.D.A."/>
            <person name="Brescovit A.D."/>
            <person name="Santos A.J."/>
        </authorList>
    </citation>
    <scope>NUCLEOTIDE SEQUENCE</scope>
    <source>
        <tissue evidence="1">Shoot tissue taken approximately 20 cm above the soil surface</tissue>
    </source>
</reference>
<dbReference type="EMBL" id="GBRH01168267">
    <property type="protein sequence ID" value="JAE29629.1"/>
    <property type="molecule type" value="Transcribed_RNA"/>
</dbReference>
<name>A0A0A9H1H2_ARUDO</name>
<sequence>MELLLRKGHIDPSAFAADSGSPSKDANLVRTTCLCFGRERPELIK</sequence>